<keyword evidence="1" id="KW-0371">Homeobox</keyword>
<gene>
    <name evidence="1" type="ORF">EV44_g1205</name>
</gene>
<comment type="caution">
    <text evidence="1">The sequence shown here is derived from an EMBL/GenBank/DDBJ whole genome shotgun (WGS) entry which is preliminary data.</text>
</comment>
<evidence type="ECO:0000313" key="2">
    <source>
        <dbReference type="Proteomes" id="UP000030854"/>
    </source>
</evidence>
<name>A0A0B1NXP7_UNCNE</name>
<dbReference type="STRING" id="52586.A0A0B1NXP7"/>
<protein>
    <submittedName>
        <fullName evidence="1">Putative bel1-like homeodomain protein 8</fullName>
    </submittedName>
</protein>
<accession>A0A0B1NXP7</accession>
<evidence type="ECO:0000313" key="1">
    <source>
        <dbReference type="EMBL" id="KHJ31167.1"/>
    </source>
</evidence>
<keyword evidence="2" id="KW-1185">Reference proteome</keyword>
<proteinExistence type="predicted"/>
<reference evidence="1 2" key="1">
    <citation type="journal article" date="2014" name="BMC Genomics">
        <title>Adaptive genomic structural variation in the grape powdery mildew pathogen, Erysiphe necator.</title>
        <authorList>
            <person name="Jones L."/>
            <person name="Riaz S."/>
            <person name="Morales-Cruz A."/>
            <person name="Amrine K.C."/>
            <person name="McGuire B."/>
            <person name="Gubler W.D."/>
            <person name="Walker M.A."/>
            <person name="Cantu D."/>
        </authorList>
    </citation>
    <scope>NUCLEOTIDE SEQUENCE [LARGE SCALE GENOMIC DNA]</scope>
    <source>
        <strain evidence="2">c</strain>
    </source>
</reference>
<keyword evidence="1" id="KW-0238">DNA-binding</keyword>
<dbReference type="GO" id="GO:0003677">
    <property type="term" value="F:DNA binding"/>
    <property type="evidence" value="ECO:0007669"/>
    <property type="project" value="UniProtKB-KW"/>
</dbReference>
<dbReference type="EMBL" id="JNVN01003178">
    <property type="protein sequence ID" value="KHJ31167.1"/>
    <property type="molecule type" value="Genomic_DNA"/>
</dbReference>
<dbReference type="AlphaFoldDB" id="A0A0B1NXP7"/>
<organism evidence="1 2">
    <name type="scientific">Uncinula necator</name>
    <name type="common">Grape powdery mildew</name>
    <dbReference type="NCBI Taxonomy" id="52586"/>
    <lineage>
        <taxon>Eukaryota</taxon>
        <taxon>Fungi</taxon>
        <taxon>Dikarya</taxon>
        <taxon>Ascomycota</taxon>
        <taxon>Pezizomycotina</taxon>
        <taxon>Leotiomycetes</taxon>
        <taxon>Erysiphales</taxon>
        <taxon>Erysiphaceae</taxon>
        <taxon>Erysiphe</taxon>
    </lineage>
</organism>
<sequence length="288" mass="32400">MLLAQKNSSTYRGSGTKITEFNHKLLSDFTEHNTASLNCGFPNNNDCILIGNELAEKETCILVEVILNLLITGHIGQEFRGVSIVKPERRYQKAPLSKIIPSLFSSEFSLLIANNSRFLPTITNAFTKSLIRNCLSPSFQNKLLQIFSFSSIDEFEANAKQALGLMDARLWVIVQKSLNSSATSRKIWSHNYRSSKGKLIRNSASISSKGEGDIDCEDVTRDSDQSFESLEDLLANLNDPDLLRYDQEQMLLDYETRELLISSGPPKSPSLYEAFTFEDTSEEDFMLL</sequence>
<dbReference type="HOGENOM" id="CLU_967076_0_0_1"/>
<dbReference type="Proteomes" id="UP000030854">
    <property type="component" value="Unassembled WGS sequence"/>
</dbReference>